<keyword evidence="7" id="KW-1185">Reference proteome</keyword>
<keyword evidence="4" id="KW-0564">Palmitate</keyword>
<comment type="caution">
    <text evidence="6">The sequence shown here is derived from an EMBL/GenBank/DDBJ whole genome shotgun (WGS) entry which is preliminary data.</text>
</comment>
<name>A0ABR7DJA7_9CLOT</name>
<evidence type="ECO:0000256" key="2">
    <source>
        <dbReference type="ARBA" id="ARBA00022729"/>
    </source>
</evidence>
<proteinExistence type="predicted"/>
<dbReference type="RefSeq" id="WP_186860991.1">
    <property type="nucleotide sequence ID" value="NZ_JACOOO010000043.1"/>
</dbReference>
<dbReference type="PANTHER" id="PTHR43649:SF33">
    <property type="entry name" value="POLYGALACTURONAN_RHAMNOGALACTURONAN-BINDING PROTEIN YTCQ"/>
    <property type="match status" value="1"/>
</dbReference>
<dbReference type="Proteomes" id="UP000596929">
    <property type="component" value="Unassembled WGS sequence"/>
</dbReference>
<dbReference type="SUPFAM" id="SSF53850">
    <property type="entry name" value="Periplasmic binding protein-like II"/>
    <property type="match status" value="1"/>
</dbReference>
<dbReference type="InterPro" id="IPR050490">
    <property type="entry name" value="Bact_solute-bd_prot1"/>
</dbReference>
<protein>
    <submittedName>
        <fullName evidence="6">Carbohydrate ABC transporter substrate-binding protein</fullName>
    </submittedName>
</protein>
<keyword evidence="5" id="KW-0449">Lipoprotein</keyword>
<sequence>MKFYKLFLFSIILLLPVLFIVFLSKPLDINTERPSTLNIWVQESLTQEELYFDKAIKRFESYNPSIKIDLSFIEGSDLKVSNYINTSLLNQSYPDIIISSSHNFNSLATEGLLYDLNDYIKTYEENYFFDSILKNGIYNNNLYGVSYDINPEVLVYRKDFLTSINIDFPKGFNNIDELKNYLNSINELYSTDNLDKIPFSIPTIISDGEFILSLLNIKNSDYNSLLTNTLSTLRDMYTIFDINYYDYDKTGAHPFFLGKSALAIEPLSLIYSSIERDNNLKNKIGIVPIKNFDMKFSYSNNKYISILNKSNNISASLDFLNFFLNSSEIWQRYRYLNTPIITTTLTEQFINDKSFDNATILDYVKESFTYPVSPNIYNELDNLDSTYDIKLNN</sequence>
<accession>A0ABR7DJA7</accession>
<dbReference type="EMBL" id="JACOOO010000043">
    <property type="protein sequence ID" value="MBC5630743.1"/>
    <property type="molecule type" value="Genomic_DNA"/>
</dbReference>
<evidence type="ECO:0000256" key="5">
    <source>
        <dbReference type="ARBA" id="ARBA00023288"/>
    </source>
</evidence>
<evidence type="ECO:0000313" key="7">
    <source>
        <dbReference type="Proteomes" id="UP000596929"/>
    </source>
</evidence>
<evidence type="ECO:0000256" key="1">
    <source>
        <dbReference type="ARBA" id="ARBA00022475"/>
    </source>
</evidence>
<dbReference type="InterPro" id="IPR006059">
    <property type="entry name" value="SBP"/>
</dbReference>
<dbReference type="Gene3D" id="3.40.190.10">
    <property type="entry name" value="Periplasmic binding protein-like II"/>
    <property type="match status" value="1"/>
</dbReference>
<keyword evidence="2" id="KW-0732">Signal</keyword>
<keyword evidence="1" id="KW-1003">Cell membrane</keyword>
<evidence type="ECO:0000256" key="3">
    <source>
        <dbReference type="ARBA" id="ARBA00023136"/>
    </source>
</evidence>
<dbReference type="PANTHER" id="PTHR43649">
    <property type="entry name" value="ARABINOSE-BINDING PROTEIN-RELATED"/>
    <property type="match status" value="1"/>
</dbReference>
<keyword evidence="3" id="KW-0472">Membrane</keyword>
<reference evidence="6 7" key="1">
    <citation type="submission" date="2020-08" db="EMBL/GenBank/DDBJ databases">
        <title>Genome public.</title>
        <authorList>
            <person name="Liu C."/>
            <person name="Sun Q."/>
        </authorList>
    </citation>
    <scope>NUCLEOTIDE SEQUENCE [LARGE SCALE GENOMIC DNA]</scope>
    <source>
        <strain evidence="6 7">NSJ-6</strain>
    </source>
</reference>
<organism evidence="6 7">
    <name type="scientific">Clostridium hominis</name>
    <dbReference type="NCBI Taxonomy" id="2763036"/>
    <lineage>
        <taxon>Bacteria</taxon>
        <taxon>Bacillati</taxon>
        <taxon>Bacillota</taxon>
        <taxon>Clostridia</taxon>
        <taxon>Eubacteriales</taxon>
        <taxon>Clostridiaceae</taxon>
        <taxon>Clostridium</taxon>
    </lineage>
</organism>
<dbReference type="Pfam" id="PF01547">
    <property type="entry name" value="SBP_bac_1"/>
    <property type="match status" value="1"/>
</dbReference>
<gene>
    <name evidence="6" type="ORF">H8S20_17965</name>
</gene>
<evidence type="ECO:0000256" key="4">
    <source>
        <dbReference type="ARBA" id="ARBA00023139"/>
    </source>
</evidence>
<evidence type="ECO:0000313" key="6">
    <source>
        <dbReference type="EMBL" id="MBC5630743.1"/>
    </source>
</evidence>